<proteinExistence type="predicted"/>
<dbReference type="RefSeq" id="WP_170085103.1">
    <property type="nucleotide sequence ID" value="NZ_CP047971.1"/>
</dbReference>
<dbReference type="AlphaFoldDB" id="A0A6F9E2L8"/>
<evidence type="ECO:0000313" key="3">
    <source>
        <dbReference type="Proteomes" id="UP000502196"/>
    </source>
</evidence>
<evidence type="ECO:0000256" key="1">
    <source>
        <dbReference type="ARBA" id="ARBA00022679"/>
    </source>
</evidence>
<accession>A0A6F9E2L8</accession>
<sequence>MSAKIVSKEAAVSRIHSGMSLMVGGFGLVGCPLVLVDEVLRQGQTDLTVISNNVGEPGKGLSRLLEAGRIRKVIGSYFSTNPTVGSYYRMGLLEVELLPQGTFAEAIRAGGAGIGGFYTPAGVGTLLAERKETRVMDGREFVLERPLRADVALIRAHRADKLGNLVYRKTARNFNPMMATAADLVIAEVDEIVEVGELDPETIVTPHLYVDLIVPRGEAGD</sequence>
<organism evidence="2 3">
    <name type="scientific">Kyrpidia spormannii</name>
    <dbReference type="NCBI Taxonomy" id="2055160"/>
    <lineage>
        <taxon>Bacteria</taxon>
        <taxon>Bacillati</taxon>
        <taxon>Bacillota</taxon>
        <taxon>Bacilli</taxon>
        <taxon>Bacillales</taxon>
        <taxon>Alicyclobacillaceae</taxon>
        <taxon>Kyrpidia</taxon>
    </lineage>
</organism>
<dbReference type="InterPro" id="IPR037171">
    <property type="entry name" value="NagB/RpiA_transferase-like"/>
</dbReference>
<evidence type="ECO:0000313" key="2">
    <source>
        <dbReference type="EMBL" id="CAB3391572.1"/>
    </source>
</evidence>
<dbReference type="GO" id="GO:0008260">
    <property type="term" value="F:succinyl-CoA:3-oxo-acid CoA-transferase activity"/>
    <property type="evidence" value="ECO:0007669"/>
    <property type="project" value="UniProtKB-EC"/>
</dbReference>
<dbReference type="Pfam" id="PF01144">
    <property type="entry name" value="CoA_trans"/>
    <property type="match status" value="1"/>
</dbReference>
<dbReference type="Gene3D" id="3.40.1080.10">
    <property type="entry name" value="Glutaconate Coenzyme A-transferase"/>
    <property type="match status" value="1"/>
</dbReference>
<name>A0A6F9E2L8_9BACL</name>
<gene>
    <name evidence="2" type="primary">scoA</name>
    <name evidence="2" type="ORF">COOX1_0978</name>
</gene>
<dbReference type="InterPro" id="IPR004165">
    <property type="entry name" value="CoA_trans_fam_I"/>
</dbReference>
<keyword evidence="1 2" id="KW-0808">Transferase</keyword>
<dbReference type="InterPro" id="IPR012792">
    <property type="entry name" value="3-oxoacid_CoA-transf_A"/>
</dbReference>
<dbReference type="NCBIfam" id="TIGR02429">
    <property type="entry name" value="pcaI_scoA_fam"/>
    <property type="match status" value="1"/>
</dbReference>
<dbReference type="SMART" id="SM00882">
    <property type="entry name" value="CoA_trans"/>
    <property type="match status" value="1"/>
</dbReference>
<dbReference type="EC" id="2.8.3.5" evidence="2"/>
<dbReference type="Proteomes" id="UP000502196">
    <property type="component" value="Chromosome"/>
</dbReference>
<dbReference type="PANTHER" id="PTHR13707:SF60">
    <property type="entry name" value="ACETATE COA-TRANSFERASE SUBUNIT ALPHA"/>
    <property type="match status" value="1"/>
</dbReference>
<dbReference type="PROSITE" id="PS51257">
    <property type="entry name" value="PROKAR_LIPOPROTEIN"/>
    <property type="match status" value="1"/>
</dbReference>
<dbReference type="EMBL" id="LR792683">
    <property type="protein sequence ID" value="CAB3391572.1"/>
    <property type="molecule type" value="Genomic_DNA"/>
</dbReference>
<reference evidence="2 3" key="1">
    <citation type="submission" date="2020-04" db="EMBL/GenBank/DDBJ databases">
        <authorList>
            <person name="Hogendoorn C."/>
        </authorList>
    </citation>
    <scope>NUCLEOTIDE SEQUENCE [LARGE SCALE GENOMIC DNA]</scope>
    <source>
        <strain evidence="2">COOX1</strain>
    </source>
</reference>
<protein>
    <submittedName>
        <fullName evidence="2">Acetoacetyl CoA-transferase (Subunit A)</fullName>
        <ecNumber evidence="2">2.8.3.5</ecNumber>
    </submittedName>
</protein>
<dbReference type="SUPFAM" id="SSF100950">
    <property type="entry name" value="NagB/RpiA/CoA transferase-like"/>
    <property type="match status" value="1"/>
</dbReference>
<dbReference type="PANTHER" id="PTHR13707">
    <property type="entry name" value="KETOACID-COENZYME A TRANSFERASE"/>
    <property type="match status" value="1"/>
</dbReference>